<evidence type="ECO:0000256" key="1">
    <source>
        <dbReference type="SAM" id="Phobius"/>
    </source>
</evidence>
<reference evidence="2" key="2">
    <citation type="submission" date="2017-08" db="EMBL/GenBank/DDBJ databases">
        <authorList>
            <person name="Knox E.B."/>
        </authorList>
    </citation>
    <scope>NUCLEOTIDE SEQUENCE</scope>
</reference>
<gene>
    <name evidence="2" type="primary">ORF188</name>
    <name evidence="2" type="ORF">Lo_eri1Pt0342</name>
</gene>
<protein>
    <submittedName>
        <fullName evidence="2">Uncharacterized protein</fullName>
    </submittedName>
</protein>
<feature type="transmembrane region" description="Helical" evidence="1">
    <location>
        <begin position="42"/>
        <end position="61"/>
    </location>
</feature>
<keyword evidence="1" id="KW-1133">Transmembrane helix</keyword>
<dbReference type="RefSeq" id="YP_009437290.1">
    <property type="nucleotide sequence ID" value="NC_036098.1"/>
</dbReference>
<keyword evidence="2" id="KW-0934">Plastid</keyword>
<geneLocation type="plastid" evidence="2"/>
<keyword evidence="1" id="KW-0472">Membrane</keyword>
<accession>A0A291F6A6</accession>
<dbReference type="AlphaFoldDB" id="A0A291F6A6"/>
<keyword evidence="1" id="KW-0812">Transmembrane</keyword>
<proteinExistence type="predicted"/>
<evidence type="ECO:0000313" key="2">
    <source>
        <dbReference type="EMBL" id="ATG27666.1"/>
    </source>
</evidence>
<reference evidence="2" key="1">
    <citation type="journal article" date="2014" name="Proc. Natl. Acad. Sci. U.S.A.">
        <title>The dynamic history of plastid genomes in the Campanulaceae sensu lato is unique among angiosperms.</title>
        <authorList>
            <person name="Knox E.B."/>
        </authorList>
    </citation>
    <scope>NUCLEOTIDE SEQUENCE</scope>
</reference>
<dbReference type="EMBL" id="MF770635">
    <property type="protein sequence ID" value="ATG27666.1"/>
    <property type="molecule type" value="Genomic_DNA"/>
</dbReference>
<organism evidence="2">
    <name type="scientific">Lobelia erinus</name>
    <name type="common">Edging lobelia</name>
    <dbReference type="NCBI Taxonomy" id="16430"/>
    <lineage>
        <taxon>Eukaryota</taxon>
        <taxon>Viridiplantae</taxon>
        <taxon>Streptophyta</taxon>
        <taxon>Embryophyta</taxon>
        <taxon>Tracheophyta</taxon>
        <taxon>Spermatophyta</taxon>
        <taxon>Magnoliopsida</taxon>
        <taxon>eudicotyledons</taxon>
        <taxon>Gunneridae</taxon>
        <taxon>Pentapetalae</taxon>
        <taxon>asterids</taxon>
        <taxon>campanulids</taxon>
        <taxon>Asterales</taxon>
        <taxon>Campanulaceae</taxon>
        <taxon>Lobelia</taxon>
    </lineage>
</organism>
<feature type="transmembrane region" description="Helical" evidence="1">
    <location>
        <begin position="6"/>
        <end position="30"/>
    </location>
</feature>
<sequence>MDRDRIFWIIRTTMGVFFPLVVDAFNFLGAVLARKKPPTRKFLFSFYVDVCNFLGAMLSPMRVIRPPRKSQYSDADFVRLDLDASVYKMLWQLDLTPLVERIVRRVDFQYHQHGDETVEEEVCYVAFKEGIRYGNRRRHLFRRTEKMFRTAEIAASVRQLEACQKAKQTLQTKALTFFWGGVLFSLRT</sequence>
<name>A0A291F6A6_LOBER</name>
<dbReference type="GeneID" id="34730522"/>